<evidence type="ECO:0000259" key="9">
    <source>
        <dbReference type="Pfam" id="PF01385"/>
    </source>
</evidence>
<organism evidence="12">
    <name type="scientific">Salmonella enterica subsp. enterica serovar Javiana</name>
    <dbReference type="NCBI Taxonomy" id="363569"/>
    <lineage>
        <taxon>Bacteria</taxon>
        <taxon>Pseudomonadati</taxon>
        <taxon>Pseudomonadota</taxon>
        <taxon>Gammaproteobacteria</taxon>
        <taxon>Enterobacterales</taxon>
        <taxon>Enterobacteriaceae</taxon>
        <taxon>Salmonella</taxon>
    </lineage>
</organism>
<dbReference type="PANTHER" id="PTHR30405">
    <property type="entry name" value="TRANSPOSASE"/>
    <property type="match status" value="1"/>
</dbReference>
<comment type="similarity">
    <text evidence="2">In the N-terminal section; belongs to the transposase 2 family.</text>
</comment>
<name>A0A5I0XZZ3_SALET</name>
<dbReference type="InterPro" id="IPR021027">
    <property type="entry name" value="Transposase_put_HTH"/>
</dbReference>
<sequence>MGRPDPQDTPLMLYAVRVRLYPNAAQREFFARTFGCCRWVYNNALAYCQAMYEAGSPRPSAYDLMKRLPALKAEHPWLGEADSQALKQACADLDSAYRNFFRRVKNGETPGFPRFKSKHRGDATYTATAAASIALEPRQLKLPKAGWVRCRGVREWDGRIKRATVRQTPTGKYYATVLIDNGRELPAQPTKNLNPLGIDVGCRTEGFTHQFAALSTGEIVTAPAEYKRQMKRLHRAQRRLARKQKGSASRMKQKRRVAQLHERISAVRRDFLHKLTHRLTCENQALAVEDLNVRGMMAAPKPKPDPDNPGAFLPNGASRKRGLNRSLASASLGEFFRQLEYKCAWRGVALLKVGRWEPSSKRCSSCGEINEHLTLADRRWQCPACGAEHHRDINAAVNIAARAV</sequence>
<gene>
    <name evidence="12" type="ORF">DPP52_23965</name>
</gene>
<evidence type="ECO:0000313" key="12">
    <source>
        <dbReference type="EMBL" id="EBS3855735.1"/>
    </source>
</evidence>
<evidence type="ECO:0000256" key="7">
    <source>
        <dbReference type="ARBA" id="ARBA00023172"/>
    </source>
</evidence>
<evidence type="ECO:0000256" key="2">
    <source>
        <dbReference type="ARBA" id="ARBA00011044"/>
    </source>
</evidence>
<evidence type="ECO:0000256" key="3">
    <source>
        <dbReference type="ARBA" id="ARBA00022578"/>
    </source>
</evidence>
<evidence type="ECO:0000259" key="11">
    <source>
        <dbReference type="Pfam" id="PF12323"/>
    </source>
</evidence>
<dbReference type="InterPro" id="IPR010095">
    <property type="entry name" value="Cas12f1-like_TNB"/>
</dbReference>
<comment type="similarity">
    <text evidence="1">In the C-terminal section; belongs to the transposase 35 family.</text>
</comment>
<dbReference type="Pfam" id="PF07282">
    <property type="entry name" value="Cas12f1-like_TNB"/>
    <property type="match status" value="1"/>
</dbReference>
<evidence type="ECO:0000256" key="5">
    <source>
        <dbReference type="ARBA" id="ARBA00022833"/>
    </source>
</evidence>
<keyword evidence="3" id="KW-0815">Transposition</keyword>
<accession>A0A5I0XZZ3</accession>
<dbReference type="InterPro" id="IPR001959">
    <property type="entry name" value="Transposase"/>
</dbReference>
<keyword evidence="6" id="KW-0238">DNA-binding</keyword>
<dbReference type="AlphaFoldDB" id="A0A5I0XZZ3"/>
<feature type="domain" description="Probable transposase IS891/IS1136/IS1341" evidence="9">
    <location>
        <begin position="187"/>
        <end position="297"/>
    </location>
</feature>
<feature type="domain" description="Cas12f1-like TNB" evidence="10">
    <location>
        <begin position="333"/>
        <end position="399"/>
    </location>
</feature>
<comment type="caution">
    <text evidence="12">The sequence shown here is derived from an EMBL/GenBank/DDBJ whole genome shotgun (WGS) entry which is preliminary data.</text>
</comment>
<dbReference type="Pfam" id="PF01385">
    <property type="entry name" value="OrfB_IS605"/>
    <property type="match status" value="1"/>
</dbReference>
<dbReference type="GO" id="GO:0046872">
    <property type="term" value="F:metal ion binding"/>
    <property type="evidence" value="ECO:0007669"/>
    <property type="project" value="UniProtKB-KW"/>
</dbReference>
<evidence type="ECO:0000256" key="6">
    <source>
        <dbReference type="ARBA" id="ARBA00023125"/>
    </source>
</evidence>
<dbReference type="GO" id="GO:0006310">
    <property type="term" value="P:DNA recombination"/>
    <property type="evidence" value="ECO:0007669"/>
    <property type="project" value="UniProtKB-KW"/>
</dbReference>
<dbReference type="GO" id="GO:0003677">
    <property type="term" value="F:DNA binding"/>
    <property type="evidence" value="ECO:0007669"/>
    <property type="project" value="UniProtKB-KW"/>
</dbReference>
<feature type="domain" description="Transposase putative helix-turn-helix" evidence="11">
    <location>
        <begin position="12"/>
        <end position="55"/>
    </location>
</feature>
<dbReference type="GO" id="GO:0032196">
    <property type="term" value="P:transposition"/>
    <property type="evidence" value="ECO:0007669"/>
    <property type="project" value="UniProtKB-KW"/>
</dbReference>
<proteinExistence type="inferred from homology"/>
<keyword evidence="5" id="KW-0862">Zinc</keyword>
<keyword evidence="4" id="KW-0479">Metal-binding</keyword>
<evidence type="ECO:0000256" key="1">
    <source>
        <dbReference type="ARBA" id="ARBA00008761"/>
    </source>
</evidence>
<evidence type="ECO:0000256" key="8">
    <source>
        <dbReference type="SAM" id="MobiDB-lite"/>
    </source>
</evidence>
<feature type="region of interest" description="Disordered" evidence="8">
    <location>
        <begin position="299"/>
        <end position="318"/>
    </location>
</feature>
<dbReference type="NCBIfam" id="NF040570">
    <property type="entry name" value="guided_TnpB"/>
    <property type="match status" value="1"/>
</dbReference>
<protein>
    <submittedName>
        <fullName evidence="12">Transposase</fullName>
    </submittedName>
</protein>
<dbReference type="Pfam" id="PF12323">
    <property type="entry name" value="HTH_OrfB_IS605"/>
    <property type="match status" value="1"/>
</dbReference>
<dbReference type="EMBL" id="AAGVJG010000035">
    <property type="protein sequence ID" value="EBS3855735.1"/>
    <property type="molecule type" value="Genomic_DNA"/>
</dbReference>
<keyword evidence="7" id="KW-0233">DNA recombination</keyword>
<dbReference type="InterPro" id="IPR051399">
    <property type="entry name" value="RNA-guided_DNA_endo/Transpos"/>
</dbReference>
<dbReference type="PANTHER" id="PTHR30405:SF25">
    <property type="entry name" value="RNA-GUIDED DNA ENDONUCLEASE INSQ-RELATED"/>
    <property type="match status" value="1"/>
</dbReference>
<evidence type="ECO:0000259" key="10">
    <source>
        <dbReference type="Pfam" id="PF07282"/>
    </source>
</evidence>
<evidence type="ECO:0000256" key="4">
    <source>
        <dbReference type="ARBA" id="ARBA00022723"/>
    </source>
</evidence>
<reference evidence="12" key="1">
    <citation type="submission" date="2018-06" db="EMBL/GenBank/DDBJ databases">
        <authorList>
            <person name="Ashton P.M."/>
            <person name="Dallman T."/>
            <person name="Nair S."/>
            <person name="De Pinna E."/>
            <person name="Peters T."/>
            <person name="Grant K."/>
        </authorList>
    </citation>
    <scope>NUCLEOTIDE SEQUENCE</scope>
    <source>
        <strain evidence="12">313885</strain>
    </source>
</reference>